<name>A0A833MYS7_9HYPH</name>
<reference evidence="2 3" key="1">
    <citation type="submission" date="2019-10" db="EMBL/GenBank/DDBJ databases">
        <title>Draft Genome Sequence of the Caffeine Degrading Methylotroph Methylorubrum populi PINKEL.</title>
        <authorList>
            <person name="Dawson S.C."/>
            <person name="Zhang X."/>
            <person name="Wright M.E."/>
            <person name="Sharma G."/>
            <person name="Langner J.T."/>
            <person name="Ditty J.L."/>
            <person name="Subuyuj G.A."/>
        </authorList>
    </citation>
    <scope>NUCLEOTIDE SEQUENCE [LARGE SCALE GENOMIC DNA]</scope>
    <source>
        <strain evidence="2 3">Pinkel</strain>
    </source>
</reference>
<accession>A0A833MYS7</accession>
<dbReference type="GO" id="GO:0016787">
    <property type="term" value="F:hydrolase activity"/>
    <property type="evidence" value="ECO:0007669"/>
    <property type="project" value="UniProtKB-KW"/>
</dbReference>
<comment type="caution">
    <text evidence="2">The sequence shown here is derived from an EMBL/GenBank/DDBJ whole genome shotgun (WGS) entry which is preliminary data.</text>
</comment>
<keyword evidence="2" id="KW-0378">Hydrolase</keyword>
<proteinExistence type="predicted"/>
<dbReference type="AlphaFoldDB" id="A0A833MYS7"/>
<evidence type="ECO:0000313" key="2">
    <source>
        <dbReference type="EMBL" id="KAB7781920.1"/>
    </source>
</evidence>
<organism evidence="2 3">
    <name type="scientific">Methylorubrum populi</name>
    <dbReference type="NCBI Taxonomy" id="223967"/>
    <lineage>
        <taxon>Bacteria</taxon>
        <taxon>Pseudomonadati</taxon>
        <taxon>Pseudomonadota</taxon>
        <taxon>Alphaproteobacteria</taxon>
        <taxon>Hyphomicrobiales</taxon>
        <taxon>Methylobacteriaceae</taxon>
        <taxon>Methylorubrum</taxon>
    </lineage>
</organism>
<dbReference type="EMBL" id="WEKV01000024">
    <property type="protein sequence ID" value="KAB7781920.1"/>
    <property type="molecule type" value="Genomic_DNA"/>
</dbReference>
<evidence type="ECO:0000256" key="1">
    <source>
        <dbReference type="SAM" id="MobiDB-lite"/>
    </source>
</evidence>
<dbReference type="Proteomes" id="UP000469949">
    <property type="component" value="Unassembled WGS sequence"/>
</dbReference>
<evidence type="ECO:0000313" key="3">
    <source>
        <dbReference type="Proteomes" id="UP000469949"/>
    </source>
</evidence>
<protein>
    <submittedName>
        <fullName evidence="2">Peptidoglycan hydrolase VirB1 involved in T-DNA transfer</fullName>
    </submittedName>
</protein>
<feature type="region of interest" description="Disordered" evidence="1">
    <location>
        <begin position="118"/>
        <end position="163"/>
    </location>
</feature>
<gene>
    <name evidence="2" type="ORF">F8B43_5623</name>
</gene>
<sequence length="185" mass="19724">MGEELYMIEMVALLALIERCAPAAPLQALVTAARTASGFEPLVLATHQNGRALTVRAMSRPEAIALASEMKVAGQPVRLGLLGVDAREFDRRDLPLGDAFDSCTNLRVAGELLTRDAKALTMDPRRPTRSKTQPPDKVVRGVAADDTPPQPPIPGQPTTAPFQPRAWDVYGQAQASAALVYGSAP</sequence>